<dbReference type="InterPro" id="IPR017972">
    <property type="entry name" value="Cyt_P450_CS"/>
</dbReference>
<accession>A0ABX1P1F1</accession>
<evidence type="ECO:0000256" key="2">
    <source>
        <dbReference type="ARBA" id="ARBA00010617"/>
    </source>
</evidence>
<dbReference type="InterPro" id="IPR002401">
    <property type="entry name" value="Cyt_P450_E_grp-I"/>
</dbReference>
<dbReference type="InterPro" id="IPR001128">
    <property type="entry name" value="Cyt_P450"/>
</dbReference>
<keyword evidence="3" id="KW-0408">Iron</keyword>
<keyword evidence="3" id="KW-0349">Heme</keyword>
<keyword evidence="3" id="KW-0503">Monooxygenase</keyword>
<dbReference type="RefSeq" id="WP_169153432.1">
    <property type="nucleotide sequence ID" value="NZ_CAWPJE010000230.1"/>
</dbReference>
<dbReference type="EMBL" id="QMEB01000004">
    <property type="protein sequence ID" value="NMG18148.1"/>
    <property type="molecule type" value="Genomic_DNA"/>
</dbReference>
<keyword evidence="3" id="KW-0479">Metal-binding</keyword>
<comment type="cofactor">
    <cofactor evidence="1">
        <name>heme</name>
        <dbReference type="ChEBI" id="CHEBI:30413"/>
    </cofactor>
</comment>
<keyword evidence="3" id="KW-0560">Oxidoreductase</keyword>
<dbReference type="PRINTS" id="PR00463">
    <property type="entry name" value="EP450I"/>
</dbReference>
<dbReference type="PRINTS" id="PR00385">
    <property type="entry name" value="P450"/>
</dbReference>
<evidence type="ECO:0000313" key="5">
    <source>
        <dbReference type="Proteomes" id="UP000718564"/>
    </source>
</evidence>
<dbReference type="Proteomes" id="UP000718564">
    <property type="component" value="Unassembled WGS sequence"/>
</dbReference>
<dbReference type="Gene3D" id="1.10.630.10">
    <property type="entry name" value="Cytochrome P450"/>
    <property type="match status" value="1"/>
</dbReference>
<organism evidence="4 5">
    <name type="scientific">Brasilonema bromeliae SPC951</name>
    <dbReference type="NCBI Taxonomy" id="385972"/>
    <lineage>
        <taxon>Bacteria</taxon>
        <taxon>Bacillati</taxon>
        <taxon>Cyanobacteriota</taxon>
        <taxon>Cyanophyceae</taxon>
        <taxon>Nostocales</taxon>
        <taxon>Scytonemataceae</taxon>
        <taxon>Brasilonema</taxon>
        <taxon>Bromeliae group (in: Brasilonema)</taxon>
    </lineage>
</organism>
<name>A0ABX1P1F1_9CYAN</name>
<evidence type="ECO:0000256" key="1">
    <source>
        <dbReference type="ARBA" id="ARBA00001971"/>
    </source>
</evidence>
<keyword evidence="5" id="KW-1185">Reference proteome</keyword>
<dbReference type="Pfam" id="PF00067">
    <property type="entry name" value="p450"/>
    <property type="match status" value="1"/>
</dbReference>
<dbReference type="InterPro" id="IPR050121">
    <property type="entry name" value="Cytochrome_P450_monoxygenase"/>
</dbReference>
<dbReference type="CDD" id="cd11053">
    <property type="entry name" value="CYP110-like"/>
    <property type="match status" value="1"/>
</dbReference>
<evidence type="ECO:0000313" key="4">
    <source>
        <dbReference type="EMBL" id="NMG18148.1"/>
    </source>
</evidence>
<sequence>MNLPNPVKTPSFLQRIQWVAEPIGYMESAAQQYPDIFSTTVVGSRRPLVFVNHPQTIAEIFTNDRKKFAALSQENRILQPLLGDSSVVMLDGDRHKRQRQLLMPPFHGERMRTYGEIIVNITEKVFSQLPQNQPLSIRTAMQEISLQVILQAVFGLYEGERCQQLKRVLASTLGVFESPLSSSFLFFPFLQKDLGAWSPWGRFLRQRQQIDKLLYAEIAERRAQDDPNRIDILSLLMSARDEKGKPLTDKELRDELMTLLFAGHETTATAMAWALYWIHHIPQVGEKLLQELGTLGDSPNPIDIARLPYLSAVCNETLRIYPVGFLTFGRVAQEPVEILGHHLESGKVVFGCIYLLHHREDLYPQPKQFKPERFLQRQYSPYEFMPFGGGARRCIGEALAVFEMKLVLATIVSRYQLALTTNQPEQPQRRGVTLAPSGKVKMIITGERKHQESPKVAASV</sequence>
<dbReference type="PANTHER" id="PTHR24305">
    <property type="entry name" value="CYTOCHROME P450"/>
    <property type="match status" value="1"/>
</dbReference>
<comment type="similarity">
    <text evidence="2 3">Belongs to the cytochrome P450 family.</text>
</comment>
<proteinExistence type="inferred from homology"/>
<gene>
    <name evidence="4" type="ORF">DP116_01295</name>
</gene>
<dbReference type="SUPFAM" id="SSF48264">
    <property type="entry name" value="Cytochrome P450"/>
    <property type="match status" value="1"/>
</dbReference>
<dbReference type="PANTHER" id="PTHR24305:SF166">
    <property type="entry name" value="CYTOCHROME P450 12A4, MITOCHONDRIAL-RELATED"/>
    <property type="match status" value="1"/>
</dbReference>
<protein>
    <submittedName>
        <fullName evidence="4">Cytochrome P450</fullName>
    </submittedName>
</protein>
<evidence type="ECO:0000256" key="3">
    <source>
        <dbReference type="RuleBase" id="RU000461"/>
    </source>
</evidence>
<comment type="caution">
    <text evidence="4">The sequence shown here is derived from an EMBL/GenBank/DDBJ whole genome shotgun (WGS) entry which is preliminary data.</text>
</comment>
<dbReference type="PROSITE" id="PS00086">
    <property type="entry name" value="CYTOCHROME_P450"/>
    <property type="match status" value="1"/>
</dbReference>
<reference evidence="4 5" key="1">
    <citation type="submission" date="2018-06" db="EMBL/GenBank/DDBJ databases">
        <title>Comparative genomics of Brasilonema spp. strains.</title>
        <authorList>
            <person name="Alvarenga D.O."/>
            <person name="Fiore M.F."/>
            <person name="Varani A.M."/>
        </authorList>
    </citation>
    <scope>NUCLEOTIDE SEQUENCE [LARGE SCALE GENOMIC DNA]</scope>
    <source>
        <strain evidence="4 5">SPC951</strain>
    </source>
</reference>
<dbReference type="InterPro" id="IPR036396">
    <property type="entry name" value="Cyt_P450_sf"/>
</dbReference>